<evidence type="ECO:0000313" key="4">
    <source>
        <dbReference type="Proteomes" id="UP000295680"/>
    </source>
</evidence>
<comment type="caution">
    <text evidence="3">The sequence shown here is derived from an EMBL/GenBank/DDBJ whole genome shotgun (WGS) entry which is preliminary data.</text>
</comment>
<dbReference type="OrthoDB" id="3638744at2"/>
<reference evidence="3 4" key="1">
    <citation type="submission" date="2019-03" db="EMBL/GenBank/DDBJ databases">
        <title>Genomic Encyclopedia of Type Strains, Phase IV (KMG-IV): sequencing the most valuable type-strain genomes for metagenomic binning, comparative biology and taxonomic classification.</title>
        <authorList>
            <person name="Goeker M."/>
        </authorList>
    </citation>
    <scope>NUCLEOTIDE SEQUENCE [LARGE SCALE GENOMIC DNA]</scope>
    <source>
        <strain evidence="3 4">DSM 45934</strain>
    </source>
</reference>
<protein>
    <submittedName>
        <fullName evidence="3">Uncharacterized protein</fullName>
    </submittedName>
</protein>
<evidence type="ECO:0000256" key="1">
    <source>
        <dbReference type="SAM" id="Coils"/>
    </source>
</evidence>
<dbReference type="AlphaFoldDB" id="A0A4V2S4V0"/>
<sequence>MSDEPKEVLHLRAIRAEFDDIKNKLDDARVQQTNLENTIADLLAKQREARKKRRDAILAADAAGIPRLRISKESGMRRSNMYKLFEEGSDDSTPPDVEDSDPQE</sequence>
<keyword evidence="1" id="KW-0175">Coiled coil</keyword>
<dbReference type="EMBL" id="SLWS01000014">
    <property type="protein sequence ID" value="TCO49670.1"/>
    <property type="molecule type" value="Genomic_DNA"/>
</dbReference>
<accession>A0A4V2S4V0</accession>
<evidence type="ECO:0000256" key="2">
    <source>
        <dbReference type="SAM" id="MobiDB-lite"/>
    </source>
</evidence>
<evidence type="ECO:0000313" key="3">
    <source>
        <dbReference type="EMBL" id="TCO49670.1"/>
    </source>
</evidence>
<feature type="coiled-coil region" evidence="1">
    <location>
        <begin position="11"/>
        <end position="52"/>
    </location>
</feature>
<name>A0A4V2S4V0_9PSEU</name>
<feature type="region of interest" description="Disordered" evidence="2">
    <location>
        <begin position="83"/>
        <end position="104"/>
    </location>
</feature>
<proteinExistence type="predicted"/>
<organism evidence="3 4">
    <name type="scientific">Actinocrispum wychmicini</name>
    <dbReference type="NCBI Taxonomy" id="1213861"/>
    <lineage>
        <taxon>Bacteria</taxon>
        <taxon>Bacillati</taxon>
        <taxon>Actinomycetota</taxon>
        <taxon>Actinomycetes</taxon>
        <taxon>Pseudonocardiales</taxon>
        <taxon>Pseudonocardiaceae</taxon>
        <taxon>Actinocrispum</taxon>
    </lineage>
</organism>
<keyword evidence="4" id="KW-1185">Reference proteome</keyword>
<dbReference type="Proteomes" id="UP000295680">
    <property type="component" value="Unassembled WGS sequence"/>
</dbReference>
<gene>
    <name evidence="3" type="ORF">EV192_11435</name>
</gene>
<dbReference type="RefSeq" id="WP_132124929.1">
    <property type="nucleotide sequence ID" value="NZ_SLWS01000014.1"/>
</dbReference>